<dbReference type="InterPro" id="IPR037294">
    <property type="entry name" value="ABC_BtuC-like"/>
</dbReference>
<accession>A0ABR6VIC7</accession>
<dbReference type="InterPro" id="IPR000522">
    <property type="entry name" value="ABC_transptr_permease_BtuC"/>
</dbReference>
<feature type="transmembrane region" description="Helical" evidence="8">
    <location>
        <begin position="239"/>
        <end position="263"/>
    </location>
</feature>
<dbReference type="PANTHER" id="PTHR30472:SF68">
    <property type="entry name" value="FERRICHROME TRANSPORT SYSTEM PERMEASE PROTEIN FHUB"/>
    <property type="match status" value="1"/>
</dbReference>
<dbReference type="RefSeq" id="WP_186503062.1">
    <property type="nucleotide sequence ID" value="NZ_JACOGK010000016.1"/>
</dbReference>
<dbReference type="PANTHER" id="PTHR30472">
    <property type="entry name" value="FERRIC ENTEROBACTIN TRANSPORT SYSTEM PERMEASE PROTEIN"/>
    <property type="match status" value="1"/>
</dbReference>
<keyword evidence="7 8" id="KW-0472">Membrane</keyword>
<feature type="transmembrane region" description="Helical" evidence="8">
    <location>
        <begin position="148"/>
        <end position="170"/>
    </location>
</feature>
<dbReference type="SUPFAM" id="SSF81345">
    <property type="entry name" value="ABC transporter involved in vitamin B12 uptake, BtuC"/>
    <property type="match status" value="1"/>
</dbReference>
<gene>
    <name evidence="9" type="ORF">H8J70_06560</name>
</gene>
<dbReference type="Gene3D" id="1.10.3470.10">
    <property type="entry name" value="ABC transporter involved in vitamin B12 uptake, BtuC"/>
    <property type="match status" value="1"/>
</dbReference>
<evidence type="ECO:0000313" key="9">
    <source>
        <dbReference type="EMBL" id="MBC3536908.1"/>
    </source>
</evidence>
<feature type="transmembrane region" description="Helical" evidence="8">
    <location>
        <begin position="199"/>
        <end position="219"/>
    </location>
</feature>
<feature type="transmembrane region" description="Helical" evidence="8">
    <location>
        <begin position="92"/>
        <end position="110"/>
    </location>
</feature>
<keyword evidence="10" id="KW-1185">Reference proteome</keyword>
<name>A0ABR6VIC7_9FIRM</name>
<keyword evidence="6 8" id="KW-1133">Transmembrane helix</keyword>
<sequence>MRSRKGRRLGLLVVFAVLTVVSLVVSLTEGATYISAHDVVMRLIAPGTDVTSQIIWNLRLPRALTCALTGLNLALSGAILQAVMRNPLADPHIIGISSGAGLAGISLLIVLPAYTFLLPLAAFAGAIGAAVLIYILSWKHGIQPLRIILAGVAVSTFLGAIISGLLIFYSDRVHGALLWLAGGFSACSWHDVSLIVPYTLAGLLLALAGAGSLNILLLGDDTARSLGLPVEVARCLLTGTAALLAASAVSVAGLLGFVGLIVPHTVRLLGGSDHFFLLPGSALLGMAVVTLCDTFGRVIFAPIEIPTGIIMALLGVPFFLYLLRRDLS</sequence>
<dbReference type="CDD" id="cd06550">
    <property type="entry name" value="TM_ABC_iron-siderophores_like"/>
    <property type="match status" value="1"/>
</dbReference>
<evidence type="ECO:0000256" key="8">
    <source>
        <dbReference type="SAM" id="Phobius"/>
    </source>
</evidence>
<keyword evidence="4" id="KW-1003">Cell membrane</keyword>
<evidence type="ECO:0000256" key="5">
    <source>
        <dbReference type="ARBA" id="ARBA00022692"/>
    </source>
</evidence>
<dbReference type="Pfam" id="PF01032">
    <property type="entry name" value="FecCD"/>
    <property type="match status" value="1"/>
</dbReference>
<evidence type="ECO:0000256" key="3">
    <source>
        <dbReference type="ARBA" id="ARBA00022448"/>
    </source>
</evidence>
<evidence type="ECO:0000256" key="1">
    <source>
        <dbReference type="ARBA" id="ARBA00004651"/>
    </source>
</evidence>
<dbReference type="EMBL" id="JACOGK010000016">
    <property type="protein sequence ID" value="MBC3536908.1"/>
    <property type="molecule type" value="Genomic_DNA"/>
</dbReference>
<keyword evidence="3" id="KW-0813">Transport</keyword>
<proteinExistence type="inferred from homology"/>
<keyword evidence="5 8" id="KW-0812">Transmembrane</keyword>
<evidence type="ECO:0000256" key="7">
    <source>
        <dbReference type="ARBA" id="ARBA00023136"/>
    </source>
</evidence>
<feature type="transmembrane region" description="Helical" evidence="8">
    <location>
        <begin position="60"/>
        <end position="80"/>
    </location>
</feature>
<comment type="caution">
    <text evidence="9">The sequence shown here is derived from an EMBL/GenBank/DDBJ whole genome shotgun (WGS) entry which is preliminary data.</text>
</comment>
<evidence type="ECO:0000313" key="10">
    <source>
        <dbReference type="Proteomes" id="UP000606870"/>
    </source>
</evidence>
<organism evidence="9 10">
    <name type="scientific">Megasphaera hominis</name>
    <dbReference type="NCBI Taxonomy" id="159836"/>
    <lineage>
        <taxon>Bacteria</taxon>
        <taxon>Bacillati</taxon>
        <taxon>Bacillota</taxon>
        <taxon>Negativicutes</taxon>
        <taxon>Veillonellales</taxon>
        <taxon>Veillonellaceae</taxon>
        <taxon>Megasphaera</taxon>
    </lineage>
</organism>
<evidence type="ECO:0000256" key="2">
    <source>
        <dbReference type="ARBA" id="ARBA00007935"/>
    </source>
</evidence>
<comment type="similarity">
    <text evidence="2">Belongs to the binding-protein-dependent transport system permease family. FecCD subfamily.</text>
</comment>
<evidence type="ECO:0000256" key="6">
    <source>
        <dbReference type="ARBA" id="ARBA00022989"/>
    </source>
</evidence>
<feature type="transmembrane region" description="Helical" evidence="8">
    <location>
        <begin position="305"/>
        <end position="323"/>
    </location>
</feature>
<dbReference type="Proteomes" id="UP000606870">
    <property type="component" value="Unassembled WGS sequence"/>
</dbReference>
<feature type="transmembrane region" description="Helical" evidence="8">
    <location>
        <begin position="116"/>
        <end position="136"/>
    </location>
</feature>
<comment type="subcellular location">
    <subcellularLocation>
        <location evidence="1">Cell membrane</location>
        <topology evidence="1">Multi-pass membrane protein</topology>
    </subcellularLocation>
</comment>
<reference evidence="9 10" key="1">
    <citation type="submission" date="2020-08" db="EMBL/GenBank/DDBJ databases">
        <authorList>
            <person name="Liu C."/>
            <person name="Sun Q."/>
        </authorList>
    </citation>
    <scope>NUCLEOTIDE SEQUENCE [LARGE SCALE GENOMIC DNA]</scope>
    <source>
        <strain evidence="9 10">NSJ-59</strain>
    </source>
</reference>
<protein>
    <submittedName>
        <fullName evidence="9">Iron ABC transporter permease</fullName>
    </submittedName>
</protein>
<evidence type="ECO:0000256" key="4">
    <source>
        <dbReference type="ARBA" id="ARBA00022475"/>
    </source>
</evidence>
<feature type="transmembrane region" description="Helical" evidence="8">
    <location>
        <begin position="275"/>
        <end position="299"/>
    </location>
</feature>